<dbReference type="PANTHER" id="PTHR31005">
    <property type="entry name" value="DUF4139 DOMAIN-CONTAINING PROTEIN"/>
    <property type="match status" value="1"/>
</dbReference>
<protein>
    <recommendedName>
        <fullName evidence="4">DUF4139 domain-containing protein</fullName>
    </recommendedName>
</protein>
<accession>A0ABR4DYT9</accession>
<dbReference type="PANTHER" id="PTHR31005:SF8">
    <property type="entry name" value="DUF4139 DOMAIN-CONTAINING PROTEIN"/>
    <property type="match status" value="1"/>
</dbReference>
<reference evidence="2 3" key="1">
    <citation type="submission" date="2024-03" db="EMBL/GenBank/DDBJ databases">
        <title>A high-quality draft genome sequence of Diaporthe vaccinii, a causative agent of upright dieback and viscid rot disease in cranberry plants.</title>
        <authorList>
            <person name="Sarrasin M."/>
            <person name="Lang B.F."/>
            <person name="Burger G."/>
        </authorList>
    </citation>
    <scope>NUCLEOTIDE SEQUENCE [LARGE SCALE GENOMIC DNA]</scope>
    <source>
        <strain evidence="2 3">IS7</strain>
    </source>
</reference>
<evidence type="ECO:0000313" key="2">
    <source>
        <dbReference type="EMBL" id="KAL2275333.1"/>
    </source>
</evidence>
<feature type="region of interest" description="Disordered" evidence="1">
    <location>
        <begin position="54"/>
        <end position="76"/>
    </location>
</feature>
<sequence length="176" mass="18361">MVFRDERGKEVESAALRLSLASFMCRDCAASLPGSEDIMIENNTAYRRSVAITNTRGASSSSSSSSSSPNGGGGVRPLRLVVLDQVPVSKDGKLRFEIAQPSGLCVGHGGVSAGVRAESGSAKDWGKATAKLKKGGGVSWDVELNAGRSVKLDLEYEVSLPSRDKAVESSDPDLGS</sequence>
<name>A0ABR4DYT9_9PEZI</name>
<dbReference type="InterPro" id="IPR011935">
    <property type="entry name" value="CHP02231"/>
</dbReference>
<evidence type="ECO:0008006" key="4">
    <source>
        <dbReference type="Google" id="ProtNLM"/>
    </source>
</evidence>
<feature type="compositionally biased region" description="Low complexity" evidence="1">
    <location>
        <begin position="59"/>
        <end position="68"/>
    </location>
</feature>
<keyword evidence="3" id="KW-1185">Reference proteome</keyword>
<organism evidence="2 3">
    <name type="scientific">Diaporthe vaccinii</name>
    <dbReference type="NCBI Taxonomy" id="105482"/>
    <lineage>
        <taxon>Eukaryota</taxon>
        <taxon>Fungi</taxon>
        <taxon>Dikarya</taxon>
        <taxon>Ascomycota</taxon>
        <taxon>Pezizomycotina</taxon>
        <taxon>Sordariomycetes</taxon>
        <taxon>Sordariomycetidae</taxon>
        <taxon>Diaporthales</taxon>
        <taxon>Diaporthaceae</taxon>
        <taxon>Diaporthe</taxon>
        <taxon>Diaporthe eres species complex</taxon>
    </lineage>
</organism>
<proteinExistence type="predicted"/>
<comment type="caution">
    <text evidence="2">The sequence shown here is derived from an EMBL/GenBank/DDBJ whole genome shotgun (WGS) entry which is preliminary data.</text>
</comment>
<evidence type="ECO:0000313" key="3">
    <source>
        <dbReference type="Proteomes" id="UP001600888"/>
    </source>
</evidence>
<evidence type="ECO:0000256" key="1">
    <source>
        <dbReference type="SAM" id="MobiDB-lite"/>
    </source>
</evidence>
<dbReference type="Proteomes" id="UP001600888">
    <property type="component" value="Unassembled WGS sequence"/>
</dbReference>
<dbReference type="EMBL" id="JBAWTH010000137">
    <property type="protein sequence ID" value="KAL2275333.1"/>
    <property type="molecule type" value="Genomic_DNA"/>
</dbReference>
<gene>
    <name evidence="2" type="ORF">FJTKL_02129</name>
</gene>